<dbReference type="PROSITE" id="PS50005">
    <property type="entry name" value="TPR"/>
    <property type="match status" value="1"/>
</dbReference>
<dbReference type="InterPro" id="IPR011989">
    <property type="entry name" value="ARM-like"/>
</dbReference>
<keyword evidence="2 3" id="KW-0802">TPR repeat</keyword>
<evidence type="ECO:0000313" key="5">
    <source>
        <dbReference type="Proteomes" id="UP000545329"/>
    </source>
</evidence>
<protein>
    <submittedName>
        <fullName evidence="4">TTC12 protein</fullName>
    </submittedName>
</protein>
<dbReference type="AlphaFoldDB" id="A0A7L2XHP5"/>
<dbReference type="EMBL" id="VZTN01015266">
    <property type="protein sequence ID" value="NXS82356.1"/>
    <property type="molecule type" value="Genomic_DNA"/>
</dbReference>
<keyword evidence="5" id="KW-1185">Reference proteome</keyword>
<dbReference type="SUPFAM" id="SSF48371">
    <property type="entry name" value="ARM repeat"/>
    <property type="match status" value="1"/>
</dbReference>
<evidence type="ECO:0000256" key="2">
    <source>
        <dbReference type="ARBA" id="ARBA00022803"/>
    </source>
</evidence>
<evidence type="ECO:0000256" key="3">
    <source>
        <dbReference type="PROSITE-ProRule" id="PRU00339"/>
    </source>
</evidence>
<dbReference type="InterPro" id="IPR016024">
    <property type="entry name" value="ARM-type_fold"/>
</dbReference>
<dbReference type="GO" id="GO:0005813">
    <property type="term" value="C:centrosome"/>
    <property type="evidence" value="ECO:0007669"/>
    <property type="project" value="TreeGrafter"/>
</dbReference>
<dbReference type="PANTHER" id="PTHR46540">
    <property type="entry name" value="TETRATRICOPEPTIDE REPEAT PROTEIN 12"/>
    <property type="match status" value="1"/>
</dbReference>
<keyword evidence="1" id="KW-0677">Repeat</keyword>
<dbReference type="SUPFAM" id="SSF48452">
    <property type="entry name" value="TPR-like"/>
    <property type="match status" value="1"/>
</dbReference>
<name>A0A7L2XHP5_9PASS</name>
<dbReference type="GO" id="GO:0005737">
    <property type="term" value="C:cytoplasm"/>
    <property type="evidence" value="ECO:0007669"/>
    <property type="project" value="TreeGrafter"/>
</dbReference>
<dbReference type="Gene3D" id="1.25.10.10">
    <property type="entry name" value="Leucine-rich Repeat Variant"/>
    <property type="match status" value="1"/>
</dbReference>
<dbReference type="InterPro" id="IPR019734">
    <property type="entry name" value="TPR_rpt"/>
</dbReference>
<dbReference type="PANTHER" id="PTHR46540:SF1">
    <property type="entry name" value="TETRATRICOPEPTIDE REPEAT PROTEIN 12"/>
    <property type="match status" value="1"/>
</dbReference>
<dbReference type="InterPro" id="IPR011990">
    <property type="entry name" value="TPR-like_helical_dom_sf"/>
</dbReference>
<dbReference type="Proteomes" id="UP000545329">
    <property type="component" value="Unassembled WGS sequence"/>
</dbReference>
<dbReference type="GO" id="GO:0007288">
    <property type="term" value="P:sperm axoneme assembly"/>
    <property type="evidence" value="ECO:0007669"/>
    <property type="project" value="TreeGrafter"/>
</dbReference>
<dbReference type="GO" id="GO:0070286">
    <property type="term" value="P:axonemal dynein complex assembly"/>
    <property type="evidence" value="ECO:0007669"/>
    <property type="project" value="TreeGrafter"/>
</dbReference>
<evidence type="ECO:0000256" key="1">
    <source>
        <dbReference type="ARBA" id="ARBA00022737"/>
    </source>
</evidence>
<feature type="repeat" description="TPR" evidence="3">
    <location>
        <begin position="182"/>
        <end position="215"/>
    </location>
</feature>
<reference evidence="4 5" key="1">
    <citation type="submission" date="2019-09" db="EMBL/GenBank/DDBJ databases">
        <title>Bird 10,000 Genomes (B10K) Project - Family phase.</title>
        <authorList>
            <person name="Zhang G."/>
        </authorList>
    </citation>
    <scope>NUCLEOTIDE SEQUENCE [LARGE SCALE GENOMIC DNA]</scope>
    <source>
        <strain evidence="4">B10K-DU-002-58</strain>
        <tissue evidence="4">Muscle</tissue>
    </source>
</reference>
<organism evidence="4 5">
    <name type="scientific">Erpornis zantholeuca</name>
    <dbReference type="NCBI Taxonomy" id="1112836"/>
    <lineage>
        <taxon>Eukaryota</taxon>
        <taxon>Metazoa</taxon>
        <taxon>Chordata</taxon>
        <taxon>Craniata</taxon>
        <taxon>Vertebrata</taxon>
        <taxon>Euteleostomi</taxon>
        <taxon>Archelosauria</taxon>
        <taxon>Archosauria</taxon>
        <taxon>Dinosauria</taxon>
        <taxon>Saurischia</taxon>
        <taxon>Theropoda</taxon>
        <taxon>Coelurosauria</taxon>
        <taxon>Aves</taxon>
        <taxon>Neognathae</taxon>
        <taxon>Neoaves</taxon>
        <taxon>Telluraves</taxon>
        <taxon>Australaves</taxon>
        <taxon>Passeriformes</taxon>
        <taxon>Sylvioidea</taxon>
        <taxon>Timaliidae</taxon>
        <taxon>Erpornis</taxon>
    </lineage>
</organism>
<gene>
    <name evidence="4" type="primary">Ttc12</name>
    <name evidence="4" type="ORF">ERPZAN_R01519</name>
</gene>
<feature type="non-terminal residue" evidence="4">
    <location>
        <position position="703"/>
    </location>
</feature>
<sequence>PPAMLRDEDTEADFQRFLRRVDEVANLLQGLNSSDSAVEAAAIAETEKRLREEGASREEEEESRTRVNRTVINTSVRAFPSEFKAGHTSGALLAALEKDAKERAQRRKRNEQLANALKEKGNEAFREGDFALAIQRYTEGLEKLRDKQELYTNRAQAYLKLHEYEKAISDCEWALKCNKNCLKAYFLMGKAHLALQHFSEARQCYEKMLQIDPQRENLFKGCVNEASLEEKRVRDEERAAREVQAGSAAALSIQELLQSILTPGQDLLSYTGAIRLLAEVVSHGSGQTLFRTNNGFSILRNEAVRGAFCAQRKSPAEVELCVSLLLLWQAACAGNEENQRLLLAQAEVSAQLPELLSSGTHQIQRETLALISLCSESESGRRLLAWQDLSSKLQMLIELAKSTEEEADGAMSIQPDSSWAGIWRCWHPCAVWGYSSLALVSQGCWRQAGTALALLHRLGADAEARARLARSRECWQSCMDACSDGSSPRNSQCVLAVLGLMMNLLLESNDTIQDFAVPISGRCLALLSHQDGRIVTRAIGVLSRALPASPSAVEEVVKGGVVKKMLKFLKVAGQLTSSYAIKTLSICTKSSRQAQEELVKWDKRFQVLLKLLESEDELIVGNAAFCLSQCLLLPGAAASLLGSSVVLLLLRQAGGDAQRTLVQQNSAIALGRLCQAEPRHIPQLRKLNGFAILSSAMKYVHSS</sequence>
<dbReference type="InterPro" id="IPR013105">
    <property type="entry name" value="TPR_2"/>
</dbReference>
<dbReference type="InterPro" id="IPR043195">
    <property type="entry name" value="TTC12"/>
</dbReference>
<dbReference type="SMART" id="SM00028">
    <property type="entry name" value="TPR"/>
    <property type="match status" value="3"/>
</dbReference>
<dbReference type="Pfam" id="PF00515">
    <property type="entry name" value="TPR_1"/>
    <property type="match status" value="1"/>
</dbReference>
<proteinExistence type="predicted"/>
<dbReference type="Pfam" id="PF07719">
    <property type="entry name" value="TPR_2"/>
    <property type="match status" value="1"/>
</dbReference>
<feature type="non-terminal residue" evidence="4">
    <location>
        <position position="1"/>
    </location>
</feature>
<accession>A0A7L2XHP5</accession>
<dbReference type="OrthoDB" id="629492at2759"/>
<comment type="caution">
    <text evidence="4">The sequence shown here is derived from an EMBL/GenBank/DDBJ whole genome shotgun (WGS) entry which is preliminary data.</text>
</comment>
<dbReference type="Gene3D" id="1.25.40.10">
    <property type="entry name" value="Tetratricopeptide repeat domain"/>
    <property type="match status" value="1"/>
</dbReference>
<evidence type="ECO:0000313" key="4">
    <source>
        <dbReference type="EMBL" id="NXS82356.1"/>
    </source>
</evidence>